<proteinExistence type="predicted"/>
<comment type="caution">
    <text evidence="1">The sequence shown here is derived from an EMBL/GenBank/DDBJ whole genome shotgun (WGS) entry which is preliminary data.</text>
</comment>
<dbReference type="Proteomes" id="UP001589645">
    <property type="component" value="Unassembled WGS sequence"/>
</dbReference>
<dbReference type="InterPro" id="IPR023346">
    <property type="entry name" value="Lysozyme-like_dom_sf"/>
</dbReference>
<organism evidence="1 2">
    <name type="scientific">Vibrio olivae</name>
    <dbReference type="NCBI Taxonomy" id="1243002"/>
    <lineage>
        <taxon>Bacteria</taxon>
        <taxon>Pseudomonadati</taxon>
        <taxon>Pseudomonadota</taxon>
        <taxon>Gammaproteobacteria</taxon>
        <taxon>Vibrionales</taxon>
        <taxon>Vibrionaceae</taxon>
        <taxon>Vibrio</taxon>
    </lineage>
</organism>
<sequence>MQDKKELIQKVLNVFETGSTKGKYEQLVIYRDGIDDSKQITFGRCQTTEQGNLLTLIEMYVECEGAYSDDFVPYLELIGHTPLHENKPFKDLLILAAKDDEIMRSTQDRFFDDVYWAPAIAWCERHKLDLALSALVVYDSFIHSGSIPMFLRKRFIAMPPSKGGNEKTWIASYVSTRHQWLKYHRRPILRNTIYRTQTLINEIEKNNWDLNTIPIIANGIPVS</sequence>
<evidence type="ECO:0000313" key="2">
    <source>
        <dbReference type="Proteomes" id="UP001589645"/>
    </source>
</evidence>
<dbReference type="Gene3D" id="1.20.141.10">
    <property type="entry name" value="Chitosanase, subunit A, domain 1"/>
    <property type="match status" value="1"/>
</dbReference>
<gene>
    <name evidence="1" type="ORF">ACFFUV_11880</name>
</gene>
<protein>
    <submittedName>
        <fullName evidence="1">Chitosanase</fullName>
    </submittedName>
</protein>
<dbReference type="EMBL" id="JBHMEP010000002">
    <property type="protein sequence ID" value="MFB9135662.1"/>
    <property type="molecule type" value="Genomic_DNA"/>
</dbReference>
<keyword evidence="2" id="KW-1185">Reference proteome</keyword>
<name>A0ABV5HP21_9VIBR</name>
<reference evidence="1 2" key="1">
    <citation type="submission" date="2024-09" db="EMBL/GenBank/DDBJ databases">
        <authorList>
            <person name="Sun Q."/>
            <person name="Mori K."/>
        </authorList>
    </citation>
    <scope>NUCLEOTIDE SEQUENCE [LARGE SCALE GENOMIC DNA]</scope>
    <source>
        <strain evidence="1 2">CECT 8064</strain>
    </source>
</reference>
<evidence type="ECO:0000313" key="1">
    <source>
        <dbReference type="EMBL" id="MFB9135662.1"/>
    </source>
</evidence>
<dbReference type="Pfam" id="PF01374">
    <property type="entry name" value="Glyco_hydro_46"/>
    <property type="match status" value="1"/>
</dbReference>
<dbReference type="SUPFAM" id="SSF53955">
    <property type="entry name" value="Lysozyme-like"/>
    <property type="match status" value="1"/>
</dbReference>
<dbReference type="InterPro" id="IPR000400">
    <property type="entry name" value="Glyco_hydro_46"/>
</dbReference>
<dbReference type="RefSeq" id="WP_390192888.1">
    <property type="nucleotide sequence ID" value="NZ_JBHMEP010000002.1"/>
</dbReference>
<accession>A0ABV5HP21</accession>